<dbReference type="GeneID" id="20671057"/>
<dbReference type="HOGENOM" id="CLU_2705100_0_0_1"/>
<dbReference type="KEGG" id="hir:HETIRDRAFT_324463"/>
<evidence type="ECO:0000313" key="2">
    <source>
        <dbReference type="EMBL" id="ETW78791.1"/>
    </source>
</evidence>
<feature type="region of interest" description="Disordered" evidence="1">
    <location>
        <begin position="1"/>
        <end position="73"/>
    </location>
</feature>
<reference evidence="2 3" key="1">
    <citation type="journal article" date="2012" name="New Phytol.">
        <title>Insight into trade-off between wood decay and parasitism from the genome of a fungal forest pathogen.</title>
        <authorList>
            <person name="Olson A."/>
            <person name="Aerts A."/>
            <person name="Asiegbu F."/>
            <person name="Belbahri L."/>
            <person name="Bouzid O."/>
            <person name="Broberg A."/>
            <person name="Canback B."/>
            <person name="Coutinho P.M."/>
            <person name="Cullen D."/>
            <person name="Dalman K."/>
            <person name="Deflorio G."/>
            <person name="van Diepen L.T."/>
            <person name="Dunand C."/>
            <person name="Duplessis S."/>
            <person name="Durling M."/>
            <person name="Gonthier P."/>
            <person name="Grimwood J."/>
            <person name="Fossdal C.G."/>
            <person name="Hansson D."/>
            <person name="Henrissat B."/>
            <person name="Hietala A."/>
            <person name="Himmelstrand K."/>
            <person name="Hoffmeister D."/>
            <person name="Hogberg N."/>
            <person name="James T.Y."/>
            <person name="Karlsson M."/>
            <person name="Kohler A."/>
            <person name="Kues U."/>
            <person name="Lee Y.H."/>
            <person name="Lin Y.C."/>
            <person name="Lind M."/>
            <person name="Lindquist E."/>
            <person name="Lombard V."/>
            <person name="Lucas S."/>
            <person name="Lunden K."/>
            <person name="Morin E."/>
            <person name="Murat C."/>
            <person name="Park J."/>
            <person name="Raffaello T."/>
            <person name="Rouze P."/>
            <person name="Salamov A."/>
            <person name="Schmutz J."/>
            <person name="Solheim H."/>
            <person name="Stahlberg J."/>
            <person name="Velez H."/>
            <person name="de Vries R.P."/>
            <person name="Wiebenga A."/>
            <person name="Woodward S."/>
            <person name="Yakovlev I."/>
            <person name="Garbelotto M."/>
            <person name="Martin F."/>
            <person name="Grigoriev I.V."/>
            <person name="Stenlid J."/>
        </authorList>
    </citation>
    <scope>NUCLEOTIDE SEQUENCE [LARGE SCALE GENOMIC DNA]</scope>
    <source>
        <strain evidence="2 3">TC 32-1</strain>
    </source>
</reference>
<keyword evidence="3" id="KW-1185">Reference proteome</keyword>
<evidence type="ECO:0000313" key="3">
    <source>
        <dbReference type="Proteomes" id="UP000030671"/>
    </source>
</evidence>
<dbReference type="InParanoid" id="W4K144"/>
<dbReference type="AlphaFoldDB" id="W4K144"/>
<protein>
    <submittedName>
        <fullName evidence="2">Uncharacterized protein</fullName>
    </submittedName>
</protein>
<feature type="compositionally biased region" description="Basic residues" evidence="1">
    <location>
        <begin position="1"/>
        <end position="17"/>
    </location>
</feature>
<evidence type="ECO:0000256" key="1">
    <source>
        <dbReference type="SAM" id="MobiDB-lite"/>
    </source>
</evidence>
<gene>
    <name evidence="2" type="ORF">HETIRDRAFT_324463</name>
</gene>
<sequence>MRKKLLRRSLRISKKSPVRAGSERARTSVPCGARVSCSSKMKDRGGRRRPTNLTATNETTRRPILRPYSSSTL</sequence>
<dbReference type="EMBL" id="KI925461">
    <property type="protein sequence ID" value="ETW78791.1"/>
    <property type="molecule type" value="Genomic_DNA"/>
</dbReference>
<proteinExistence type="predicted"/>
<accession>W4K144</accession>
<dbReference type="Proteomes" id="UP000030671">
    <property type="component" value="Unassembled WGS sequence"/>
</dbReference>
<name>W4K144_HETIT</name>
<dbReference type="RefSeq" id="XP_009549097.1">
    <property type="nucleotide sequence ID" value="XM_009550802.1"/>
</dbReference>
<organism evidence="2 3">
    <name type="scientific">Heterobasidion irregulare (strain TC 32-1)</name>
    <dbReference type="NCBI Taxonomy" id="747525"/>
    <lineage>
        <taxon>Eukaryota</taxon>
        <taxon>Fungi</taxon>
        <taxon>Dikarya</taxon>
        <taxon>Basidiomycota</taxon>
        <taxon>Agaricomycotina</taxon>
        <taxon>Agaricomycetes</taxon>
        <taxon>Russulales</taxon>
        <taxon>Bondarzewiaceae</taxon>
        <taxon>Heterobasidion</taxon>
        <taxon>Heterobasidion annosum species complex</taxon>
    </lineage>
</organism>